<dbReference type="Proteomes" id="UP000076154">
    <property type="component" value="Unassembled WGS sequence"/>
</dbReference>
<dbReference type="AlphaFoldDB" id="A0A369K8W1"/>
<reference evidence="1" key="1">
    <citation type="submission" date="2018-04" db="EMBL/GenBank/DDBJ databases">
        <title>Whole genome sequencing of Hypsizygus marmoreus.</title>
        <authorList>
            <person name="Choi I.-G."/>
            <person name="Min B."/>
            <person name="Kim J.-G."/>
            <person name="Kim S."/>
            <person name="Oh Y.-L."/>
            <person name="Kong W.-S."/>
            <person name="Park H."/>
            <person name="Jeong J."/>
            <person name="Song E.-S."/>
        </authorList>
    </citation>
    <scope>NUCLEOTIDE SEQUENCE [LARGE SCALE GENOMIC DNA]</scope>
    <source>
        <strain evidence="1">51987-8</strain>
    </source>
</reference>
<comment type="caution">
    <text evidence="1">The sequence shown here is derived from an EMBL/GenBank/DDBJ whole genome shotgun (WGS) entry which is preliminary data.</text>
</comment>
<accession>A0A369K8W1</accession>
<dbReference type="EMBL" id="LUEZ02000002">
    <property type="protein sequence ID" value="RDB31031.1"/>
    <property type="molecule type" value="Genomic_DNA"/>
</dbReference>
<dbReference type="InParanoid" id="A0A369K8W1"/>
<gene>
    <name evidence="1" type="ORF">Hypma_000169</name>
</gene>
<keyword evidence="2" id="KW-1185">Reference proteome</keyword>
<protein>
    <submittedName>
        <fullName evidence="1">Uncharacterized protein</fullName>
    </submittedName>
</protein>
<organism evidence="1 2">
    <name type="scientific">Hypsizygus marmoreus</name>
    <name type="common">White beech mushroom</name>
    <name type="synonym">Agaricus marmoreus</name>
    <dbReference type="NCBI Taxonomy" id="39966"/>
    <lineage>
        <taxon>Eukaryota</taxon>
        <taxon>Fungi</taxon>
        <taxon>Dikarya</taxon>
        <taxon>Basidiomycota</taxon>
        <taxon>Agaricomycotina</taxon>
        <taxon>Agaricomycetes</taxon>
        <taxon>Agaricomycetidae</taxon>
        <taxon>Agaricales</taxon>
        <taxon>Tricholomatineae</taxon>
        <taxon>Lyophyllaceae</taxon>
        <taxon>Hypsizygus</taxon>
    </lineage>
</organism>
<proteinExistence type="predicted"/>
<evidence type="ECO:0000313" key="2">
    <source>
        <dbReference type="Proteomes" id="UP000076154"/>
    </source>
</evidence>
<name>A0A369K8W1_HYPMA</name>
<sequence>MHIVQDYILSPHSYNERYSVDAPTNPDVSIDIAKLAWLSVHYHSKFAVLDEHLDVMMACDAEELIHDTYDSDSDESYVAPHSARVDEDGDIFIDDDNDDDDDTFEDLDIGVITIDHDEDIVSEHMPPSSSDSSVLDTSSSLEDMITPRLWTFLVSFGEEHVWTALTDFTCGIGAYNQSQPILQPWAAASAIEKQLSLIYDCPYSDECAISTSII</sequence>
<evidence type="ECO:0000313" key="1">
    <source>
        <dbReference type="EMBL" id="RDB31031.1"/>
    </source>
</evidence>